<dbReference type="InterPro" id="IPR050263">
    <property type="entry name" value="Bact_Fimbrial_Adh_Pro"/>
</dbReference>
<dbReference type="Proteomes" id="UP000249005">
    <property type="component" value="Chromosome 1"/>
</dbReference>
<dbReference type="InterPro" id="IPR036937">
    <property type="entry name" value="Adhesion_dom_fimbrial_sf"/>
</dbReference>
<accession>A0A2X4UQ82</accession>
<dbReference type="Gene3D" id="2.60.40.1090">
    <property type="entry name" value="Fimbrial-type adhesion domain"/>
    <property type="match status" value="1"/>
</dbReference>
<evidence type="ECO:0000256" key="1">
    <source>
        <dbReference type="SAM" id="SignalP"/>
    </source>
</evidence>
<organism evidence="2 3">
    <name type="scientific">Leminorella richardii</name>
    <dbReference type="NCBI Taxonomy" id="158841"/>
    <lineage>
        <taxon>Bacteria</taxon>
        <taxon>Pseudomonadati</taxon>
        <taxon>Pseudomonadota</taxon>
        <taxon>Gammaproteobacteria</taxon>
        <taxon>Enterobacterales</taxon>
        <taxon>Budviciaceae</taxon>
        <taxon>Leminorella</taxon>
    </lineage>
</organism>
<dbReference type="InterPro" id="IPR008966">
    <property type="entry name" value="Adhesion_dom_sf"/>
</dbReference>
<dbReference type="PANTHER" id="PTHR33420">
    <property type="entry name" value="FIMBRIAL SUBUNIT ELFA-RELATED"/>
    <property type="match status" value="1"/>
</dbReference>
<dbReference type="RefSeq" id="WP_111740349.1">
    <property type="nucleotide sequence ID" value="NZ_LR698987.1"/>
</dbReference>
<sequence>MKKITVIALATLSLSYVTAANANNTVKFMGEVSTQTCAVDINGVSSNPIVLLPTVPASSLSTQGLTAGETTFTVNLTGCTSESSATTVKTVFVGYNVTSNGNLGNTGSATDVSIRLLDSDGSTPLDFTSGFATTSEMTLASGATSTSQELTAKYYAESGSISAGSVITSAQYAITYP</sequence>
<proteinExistence type="predicted"/>
<gene>
    <name evidence="2" type="primary">sfaA_3</name>
    <name evidence="2" type="ORF">NCTC12151_01822</name>
</gene>
<dbReference type="SUPFAM" id="SSF49401">
    <property type="entry name" value="Bacterial adhesins"/>
    <property type="match status" value="1"/>
</dbReference>
<dbReference type="AlphaFoldDB" id="A0A2X4UQ82"/>
<dbReference type="KEGG" id="lri:NCTC12151_01822"/>
<dbReference type="GO" id="GO:0043709">
    <property type="term" value="P:cell adhesion involved in single-species biofilm formation"/>
    <property type="evidence" value="ECO:0007669"/>
    <property type="project" value="TreeGrafter"/>
</dbReference>
<feature type="signal peptide" evidence="1">
    <location>
        <begin position="1"/>
        <end position="22"/>
    </location>
</feature>
<dbReference type="OrthoDB" id="5906753at2"/>
<name>A0A2X4UQ82_9GAMM</name>
<reference evidence="2 3" key="1">
    <citation type="submission" date="2018-06" db="EMBL/GenBank/DDBJ databases">
        <authorList>
            <consortium name="Pathogen Informatics"/>
            <person name="Doyle S."/>
        </authorList>
    </citation>
    <scope>NUCLEOTIDE SEQUENCE [LARGE SCALE GENOMIC DNA]</scope>
    <source>
        <strain evidence="2 3">NCTC12151</strain>
    </source>
</reference>
<evidence type="ECO:0000313" key="3">
    <source>
        <dbReference type="Proteomes" id="UP000249005"/>
    </source>
</evidence>
<protein>
    <submittedName>
        <fullName evidence="2">S-fimbrillin</fullName>
    </submittedName>
</protein>
<keyword evidence="1" id="KW-0732">Signal</keyword>
<evidence type="ECO:0000313" key="2">
    <source>
        <dbReference type="EMBL" id="SQI40951.1"/>
    </source>
</evidence>
<keyword evidence="3" id="KW-1185">Reference proteome</keyword>
<dbReference type="GO" id="GO:0009289">
    <property type="term" value="C:pilus"/>
    <property type="evidence" value="ECO:0007669"/>
    <property type="project" value="InterPro"/>
</dbReference>
<dbReference type="EMBL" id="LS483470">
    <property type="protein sequence ID" value="SQI40951.1"/>
    <property type="molecule type" value="Genomic_DNA"/>
</dbReference>
<dbReference type="PANTHER" id="PTHR33420:SF10">
    <property type="entry name" value="FIMBRIAE MAJOR SUBUNIT"/>
    <property type="match status" value="1"/>
</dbReference>
<feature type="chain" id="PRO_5015980868" evidence="1">
    <location>
        <begin position="23"/>
        <end position="177"/>
    </location>
</feature>